<dbReference type="InterPro" id="IPR032378">
    <property type="entry name" value="ZC3H15/TMA46_C"/>
</dbReference>
<dbReference type="EMBL" id="KV453843">
    <property type="protein sequence ID" value="ODV88943.1"/>
    <property type="molecule type" value="Genomic_DNA"/>
</dbReference>
<dbReference type="SUPFAM" id="SSF90229">
    <property type="entry name" value="CCCH zinc finger"/>
    <property type="match status" value="1"/>
</dbReference>
<evidence type="ECO:0000256" key="1">
    <source>
        <dbReference type="ARBA" id="ARBA00022723"/>
    </source>
</evidence>
<evidence type="ECO:0000259" key="6">
    <source>
        <dbReference type="PROSITE" id="PS50103"/>
    </source>
</evidence>
<dbReference type="GO" id="GO:0008270">
    <property type="term" value="F:zinc ion binding"/>
    <property type="evidence" value="ECO:0007669"/>
    <property type="project" value="UniProtKB-KW"/>
</dbReference>
<organism evidence="7 8">
    <name type="scientific">Tortispora caseinolytica NRRL Y-17796</name>
    <dbReference type="NCBI Taxonomy" id="767744"/>
    <lineage>
        <taxon>Eukaryota</taxon>
        <taxon>Fungi</taxon>
        <taxon>Dikarya</taxon>
        <taxon>Ascomycota</taxon>
        <taxon>Saccharomycotina</taxon>
        <taxon>Trigonopsidomycetes</taxon>
        <taxon>Trigonopsidales</taxon>
        <taxon>Trigonopsidaceae</taxon>
        <taxon>Tortispora</taxon>
    </lineage>
</organism>
<name>A0A1E4TB65_9ASCO</name>
<evidence type="ECO:0000313" key="8">
    <source>
        <dbReference type="Proteomes" id="UP000095023"/>
    </source>
</evidence>
<protein>
    <recommendedName>
        <fullName evidence="6">C3H1-type domain-containing protein</fullName>
    </recommendedName>
</protein>
<keyword evidence="2 4" id="KW-0863">Zinc-finger</keyword>
<keyword evidence="3 4" id="KW-0862">Zinc</keyword>
<proteinExistence type="predicted"/>
<evidence type="ECO:0000256" key="4">
    <source>
        <dbReference type="PROSITE-ProRule" id="PRU00723"/>
    </source>
</evidence>
<dbReference type="GO" id="GO:0016973">
    <property type="term" value="P:poly(A)+ mRNA export from nucleus"/>
    <property type="evidence" value="ECO:0007669"/>
    <property type="project" value="EnsemblFungi"/>
</dbReference>
<feature type="domain" description="C3H1-type" evidence="6">
    <location>
        <begin position="165"/>
        <end position="203"/>
    </location>
</feature>
<feature type="compositionally biased region" description="Basic and acidic residues" evidence="5">
    <location>
        <begin position="52"/>
        <end position="67"/>
    </location>
</feature>
<dbReference type="AlphaFoldDB" id="A0A1E4TB65"/>
<accession>A0A1E4TB65</accession>
<keyword evidence="8" id="KW-1185">Reference proteome</keyword>
<feature type="zinc finger region" description="C3H1-type" evidence="4">
    <location>
        <begin position="94"/>
        <end position="121"/>
    </location>
</feature>
<evidence type="ECO:0000256" key="2">
    <source>
        <dbReference type="ARBA" id="ARBA00022771"/>
    </source>
</evidence>
<dbReference type="GO" id="GO:0002181">
    <property type="term" value="P:cytoplasmic translation"/>
    <property type="evidence" value="ECO:0007669"/>
    <property type="project" value="TreeGrafter"/>
</dbReference>
<dbReference type="PANTHER" id="PTHR12681">
    <property type="entry name" value="ZINC FINGER-CONTAINING PROTEIN P48ZNF"/>
    <property type="match status" value="1"/>
</dbReference>
<gene>
    <name evidence="7" type="ORF">CANCADRAFT_3584</name>
</gene>
<keyword evidence="1 4" id="KW-0479">Metal-binding</keyword>
<dbReference type="PANTHER" id="PTHR12681:SF0">
    <property type="entry name" value="ZINC FINGER CCCH DOMAIN-CONTAINING PROTEIN 15"/>
    <property type="match status" value="1"/>
</dbReference>
<sequence length="317" mass="36545">MPPKKQKPSDKTKASKRQQSAEDKTFGLKNKNRSAKVQKYVQQVQNQSQTAEQKRKEADNARKLAEKKAAEQAKAEAALLFNPIIQQKVPFGVDPKTVLCAYFKQGTCTKGSKCKFSHDLDIERKSVKKDLYTDQRVTKEQETVDDWDTEKLQKVVQSKHGNQPTPTNIICKYFLSAVEDGKYGWLWVCPNGGDNCRFKHSLPPGYELKTKEQRKAERLAAENAPVISLEEFIEIDRSKLGKELHPVNEESFKEWKAKKEEERLKLEEKKAKDKSRKLTGREILLADTYVENDNEDQGNAFDVEELRQRTEEVRIEQ</sequence>
<reference evidence="8" key="1">
    <citation type="submission" date="2016-02" db="EMBL/GenBank/DDBJ databases">
        <title>Comparative genomics of biotechnologically important yeasts.</title>
        <authorList>
            <consortium name="DOE Joint Genome Institute"/>
            <person name="Riley R."/>
            <person name="Haridas S."/>
            <person name="Wolfe K.H."/>
            <person name="Lopes M.R."/>
            <person name="Hittinger C.T."/>
            <person name="Goker M."/>
            <person name="Salamov A."/>
            <person name="Wisecaver J."/>
            <person name="Long T.M."/>
            <person name="Aerts A.L."/>
            <person name="Barry K."/>
            <person name="Choi C."/>
            <person name="Clum A."/>
            <person name="Coughlan A.Y."/>
            <person name="Deshpande S."/>
            <person name="Douglass A.P."/>
            <person name="Hanson S.J."/>
            <person name="Klenk H.-P."/>
            <person name="Labutti K."/>
            <person name="Lapidus A."/>
            <person name="Lindquist E."/>
            <person name="Lipzen A."/>
            <person name="Meier-Kolthoff J.P."/>
            <person name="Ohm R.A."/>
            <person name="Otillar R.P."/>
            <person name="Pangilinan J."/>
            <person name="Peng Y."/>
            <person name="Rokas A."/>
            <person name="Rosa C.A."/>
            <person name="Scheuner C."/>
            <person name="Sibirny A.A."/>
            <person name="Slot J.C."/>
            <person name="Stielow J.B."/>
            <person name="Sun H."/>
            <person name="Kurtzman C.P."/>
            <person name="Blackwell M."/>
            <person name="Jeffries T.W."/>
            <person name="Grigoriev I.V."/>
        </authorList>
    </citation>
    <scope>NUCLEOTIDE SEQUENCE [LARGE SCALE GENOMIC DNA]</scope>
    <source>
        <strain evidence="8">NRRL Y-17796</strain>
    </source>
</reference>
<feature type="region of interest" description="Disordered" evidence="5">
    <location>
        <begin position="1"/>
        <end position="67"/>
    </location>
</feature>
<dbReference type="OrthoDB" id="278280at2759"/>
<dbReference type="Pfam" id="PF16543">
    <property type="entry name" value="DFRP_C"/>
    <property type="match status" value="1"/>
</dbReference>
<dbReference type="GO" id="GO:0005829">
    <property type="term" value="C:cytosol"/>
    <property type="evidence" value="ECO:0007669"/>
    <property type="project" value="TreeGrafter"/>
</dbReference>
<feature type="compositionally biased region" description="Low complexity" evidence="5">
    <location>
        <begin position="37"/>
        <end position="51"/>
    </location>
</feature>
<dbReference type="Gene3D" id="4.10.1000.10">
    <property type="entry name" value="Zinc finger, CCCH-type"/>
    <property type="match status" value="1"/>
</dbReference>
<dbReference type="Pfam" id="PF00642">
    <property type="entry name" value="zf-CCCH"/>
    <property type="match status" value="1"/>
</dbReference>
<dbReference type="InterPro" id="IPR036855">
    <property type="entry name" value="Znf_CCCH_sf"/>
</dbReference>
<evidence type="ECO:0000313" key="7">
    <source>
        <dbReference type="EMBL" id="ODV88943.1"/>
    </source>
</evidence>
<dbReference type="GO" id="GO:0003729">
    <property type="term" value="F:mRNA binding"/>
    <property type="evidence" value="ECO:0007669"/>
    <property type="project" value="TreeGrafter"/>
</dbReference>
<dbReference type="SMART" id="SM00356">
    <property type="entry name" value="ZnF_C3H1"/>
    <property type="match status" value="2"/>
</dbReference>
<dbReference type="Gene3D" id="6.20.400.10">
    <property type="match status" value="1"/>
</dbReference>
<feature type="zinc finger region" description="C3H1-type" evidence="4">
    <location>
        <begin position="165"/>
        <end position="203"/>
    </location>
</feature>
<feature type="domain" description="C3H1-type" evidence="6">
    <location>
        <begin position="94"/>
        <end position="121"/>
    </location>
</feature>
<dbReference type="PROSITE" id="PS50103">
    <property type="entry name" value="ZF_C3H1"/>
    <property type="match status" value="2"/>
</dbReference>
<evidence type="ECO:0000256" key="5">
    <source>
        <dbReference type="SAM" id="MobiDB-lite"/>
    </source>
</evidence>
<dbReference type="Proteomes" id="UP000095023">
    <property type="component" value="Unassembled WGS sequence"/>
</dbReference>
<feature type="compositionally biased region" description="Basic and acidic residues" evidence="5">
    <location>
        <begin position="7"/>
        <end position="26"/>
    </location>
</feature>
<evidence type="ECO:0000256" key="3">
    <source>
        <dbReference type="ARBA" id="ARBA00022833"/>
    </source>
</evidence>
<dbReference type="InterPro" id="IPR000571">
    <property type="entry name" value="Znf_CCCH"/>
</dbReference>